<dbReference type="InterPro" id="IPR001138">
    <property type="entry name" value="Zn2Cys6_DnaBD"/>
</dbReference>
<dbReference type="PANTHER" id="PTHR47425:SF2">
    <property type="entry name" value="FARB-RELATED"/>
    <property type="match status" value="1"/>
</dbReference>
<dbReference type="PANTHER" id="PTHR47425">
    <property type="entry name" value="FARB-RELATED"/>
    <property type="match status" value="1"/>
</dbReference>
<evidence type="ECO:0000256" key="3">
    <source>
        <dbReference type="SAM" id="MobiDB-lite"/>
    </source>
</evidence>
<comment type="caution">
    <text evidence="5">The sequence shown here is derived from an EMBL/GenBank/DDBJ whole genome shotgun (WGS) entry which is preliminary data.</text>
</comment>
<feature type="region of interest" description="Disordered" evidence="3">
    <location>
        <begin position="665"/>
        <end position="686"/>
    </location>
</feature>
<keyword evidence="2" id="KW-0539">Nucleus</keyword>
<dbReference type="GO" id="GO:0006351">
    <property type="term" value="P:DNA-templated transcription"/>
    <property type="evidence" value="ECO:0007669"/>
    <property type="project" value="InterPro"/>
</dbReference>
<name>A0AA39GMJ3_SARSR</name>
<keyword evidence="1" id="KW-0479">Metal-binding</keyword>
<proteinExistence type="predicted"/>
<evidence type="ECO:0000259" key="4">
    <source>
        <dbReference type="PROSITE" id="PS50048"/>
    </source>
</evidence>
<dbReference type="GO" id="GO:0003677">
    <property type="term" value="F:DNA binding"/>
    <property type="evidence" value="ECO:0007669"/>
    <property type="project" value="InterPro"/>
</dbReference>
<dbReference type="CDD" id="cd00067">
    <property type="entry name" value="GAL4"/>
    <property type="match status" value="1"/>
</dbReference>
<protein>
    <recommendedName>
        <fullName evidence="4">Zn(2)-C6 fungal-type domain-containing protein</fullName>
    </recommendedName>
</protein>
<dbReference type="SUPFAM" id="SSF57701">
    <property type="entry name" value="Zn2/Cys6 DNA-binding domain"/>
    <property type="match status" value="1"/>
</dbReference>
<dbReference type="InterPro" id="IPR007219">
    <property type="entry name" value="XnlR_reg_dom"/>
</dbReference>
<evidence type="ECO:0000313" key="6">
    <source>
        <dbReference type="Proteomes" id="UP001175261"/>
    </source>
</evidence>
<dbReference type="GO" id="GO:0008270">
    <property type="term" value="F:zinc ion binding"/>
    <property type="evidence" value="ECO:0007669"/>
    <property type="project" value="InterPro"/>
</dbReference>
<dbReference type="CDD" id="cd12148">
    <property type="entry name" value="fungal_TF_MHR"/>
    <property type="match status" value="1"/>
</dbReference>
<feature type="region of interest" description="Disordered" evidence="3">
    <location>
        <begin position="94"/>
        <end position="161"/>
    </location>
</feature>
<dbReference type="Pfam" id="PF00172">
    <property type="entry name" value="Zn_clus"/>
    <property type="match status" value="1"/>
</dbReference>
<dbReference type="EMBL" id="JAPDFR010000002">
    <property type="protein sequence ID" value="KAK0389976.1"/>
    <property type="molecule type" value="Genomic_DNA"/>
</dbReference>
<dbReference type="InterPro" id="IPR036864">
    <property type="entry name" value="Zn2-C6_fun-type_DNA-bd_sf"/>
</dbReference>
<keyword evidence="6" id="KW-1185">Reference proteome</keyword>
<dbReference type="Pfam" id="PF04082">
    <property type="entry name" value="Fungal_trans"/>
    <property type="match status" value="1"/>
</dbReference>
<reference evidence="5" key="1">
    <citation type="submission" date="2022-10" db="EMBL/GenBank/DDBJ databases">
        <title>Determination and structural analysis of whole genome sequence of Sarocladium strictum F4-1.</title>
        <authorList>
            <person name="Hu L."/>
            <person name="Jiang Y."/>
        </authorList>
    </citation>
    <scope>NUCLEOTIDE SEQUENCE</scope>
    <source>
        <strain evidence="5">F4-1</strain>
    </source>
</reference>
<feature type="compositionally biased region" description="Polar residues" evidence="3">
    <location>
        <begin position="95"/>
        <end position="125"/>
    </location>
</feature>
<sequence length="728" mass="80429">METDSAMALLRVVDSPRIPSSGSQDDAIKNKKSPAQQRKISRTKRSKVACLHCRRRKVRCDVYPHGAPCTNCRLDSIDDCAPCRKKLRRFEITAHSKSSKVQQPPQLEPQASESIKSASVTQDSPPTAPCDALANGNKYAQSFPESSRTQSTPARQPPNGGGLEEYCALQDLFSHPTHDRTDAASPPSQLASAPGFLTCDLSEVSDEDFVYLQNKGCFKVPEKSIVDELMQTYFDYVAPHMPFVDETSFWDIYHGYYNYKAKGKTLMVNQQPQISLLLFQAMIFAATTCAPVSLLKRLGYTSRSTARRDAFFRVRALYSLDVERDNLVLVQAFLLMSYWRGEVGEDKDAWHWVGLAVSLAHHLGLHRNSSAGLTQRQDAVRRRCWWSCVVRDRLLALAQHRRPRIRLTESDVPVLTLVDYNVGLRSGFGGLSAGEELGKRTAFCLFNMQLIRLVLCMESGETRLAGCSSPSSPGSSETWTRSITPAHDDHLTIGHACLDEWRRNVPEVLQRSAYPDADESVLPSILVLRNALQIYYHKLVLSIIMPRLASSREANITSSGDVKMARSSSLALVQLHDELVDRDCIHCIPSMNFDTNSLSTLDTTPQIMDLNAAGYHAWSSMLTSPPRTIATLNDGPSMLGDALLDDQVQGFTDLLGGAAQDGIRLPELTTDGPSIDTEDGSTSRPSTVVDFDGSLPFGLVANDKDAADAGGLYDQDPGSYDQDLLLFI</sequence>
<organism evidence="5 6">
    <name type="scientific">Sarocladium strictum</name>
    <name type="common">Black bundle disease fungus</name>
    <name type="synonym">Acremonium strictum</name>
    <dbReference type="NCBI Taxonomy" id="5046"/>
    <lineage>
        <taxon>Eukaryota</taxon>
        <taxon>Fungi</taxon>
        <taxon>Dikarya</taxon>
        <taxon>Ascomycota</taxon>
        <taxon>Pezizomycotina</taxon>
        <taxon>Sordariomycetes</taxon>
        <taxon>Hypocreomycetidae</taxon>
        <taxon>Hypocreales</taxon>
        <taxon>Sarocladiaceae</taxon>
        <taxon>Sarocladium</taxon>
    </lineage>
</organism>
<dbReference type="SMART" id="SM00906">
    <property type="entry name" value="Fungal_trans"/>
    <property type="match status" value="1"/>
</dbReference>
<dbReference type="Proteomes" id="UP001175261">
    <property type="component" value="Unassembled WGS sequence"/>
</dbReference>
<dbReference type="GO" id="GO:0000981">
    <property type="term" value="F:DNA-binding transcription factor activity, RNA polymerase II-specific"/>
    <property type="evidence" value="ECO:0007669"/>
    <property type="project" value="InterPro"/>
</dbReference>
<feature type="region of interest" description="Disordered" evidence="3">
    <location>
        <begin position="13"/>
        <end position="41"/>
    </location>
</feature>
<feature type="domain" description="Zn(2)-C6 fungal-type" evidence="4">
    <location>
        <begin position="49"/>
        <end position="80"/>
    </location>
</feature>
<evidence type="ECO:0000256" key="1">
    <source>
        <dbReference type="ARBA" id="ARBA00022723"/>
    </source>
</evidence>
<dbReference type="AlphaFoldDB" id="A0AA39GMJ3"/>
<gene>
    <name evidence="5" type="ORF">NLU13_3549</name>
</gene>
<evidence type="ECO:0000313" key="5">
    <source>
        <dbReference type="EMBL" id="KAK0389976.1"/>
    </source>
</evidence>
<dbReference type="SMART" id="SM00066">
    <property type="entry name" value="GAL4"/>
    <property type="match status" value="1"/>
</dbReference>
<evidence type="ECO:0000256" key="2">
    <source>
        <dbReference type="ARBA" id="ARBA00023242"/>
    </source>
</evidence>
<accession>A0AA39GMJ3</accession>
<dbReference type="InterPro" id="IPR052761">
    <property type="entry name" value="Fungal_Detox/Toxin_TFs"/>
</dbReference>
<feature type="compositionally biased region" description="Polar residues" evidence="3">
    <location>
        <begin position="138"/>
        <end position="154"/>
    </location>
</feature>
<dbReference type="PROSITE" id="PS50048">
    <property type="entry name" value="ZN2_CY6_FUNGAL_2"/>
    <property type="match status" value="1"/>
</dbReference>